<dbReference type="AlphaFoldDB" id="A0A7H0IQL9"/>
<keyword evidence="2" id="KW-1185">Reference proteome</keyword>
<gene>
    <name evidence="1" type="ORF">IAG44_40550</name>
</gene>
<dbReference type="Proteomes" id="UP000516052">
    <property type="component" value="Chromosome"/>
</dbReference>
<reference evidence="1 2" key="1">
    <citation type="submission" date="2020-08" db="EMBL/GenBank/DDBJ databases">
        <title>A novel species.</title>
        <authorList>
            <person name="Gao J."/>
        </authorList>
    </citation>
    <scope>NUCLEOTIDE SEQUENCE [LARGE SCALE GENOMIC DNA]</scope>
    <source>
        <strain evidence="1 2">CRXT-G-22</strain>
    </source>
</reference>
<dbReference type="RefSeq" id="WP_187752008.1">
    <property type="nucleotide sequence ID" value="NZ_CP060828.1"/>
</dbReference>
<dbReference type="EMBL" id="CP060828">
    <property type="protein sequence ID" value="QNP75085.1"/>
    <property type="molecule type" value="Genomic_DNA"/>
</dbReference>
<protein>
    <submittedName>
        <fullName evidence="1">Uncharacterized protein</fullName>
    </submittedName>
</protein>
<sequence length="383" mass="42987">MSNTENVPEFAQLNNGMKPEDLKDAISRSGYPFQAITAASLRSLLAKYFNDVSIQEEWEYIDSETQQARSVDILADMGTLDFDQRVYKSPAMPLFCRLNLVIECKQSENPYIFFLRDAPPEGAPSFPEMIGPVKGAVKVFERTEEGEISDRAAILSVRDLLGFYEFDFVLPPLPYAVSLAKALRSKSKVEVTGEETYRALTYPLLKAVDHLKATVQSGPQPSQERFIVPIAVVRAPMVGSIFSPEGEQRLISLPWVRVSRLEPVRNAADGKSAGTLVRYYDVVHESYLDTYMGALAAAIINISKRIMEHPDELRSGAGSSRSFVQPYRSLEVLPEDFRESSEKLPTYMKAIYPSVTLEEGQERDHESMGAINFIDWTFPNLSM</sequence>
<evidence type="ECO:0000313" key="1">
    <source>
        <dbReference type="EMBL" id="QNP75085.1"/>
    </source>
</evidence>
<organism evidence="1 2">
    <name type="scientific">Streptomyces roseirectus</name>
    <dbReference type="NCBI Taxonomy" id="2768066"/>
    <lineage>
        <taxon>Bacteria</taxon>
        <taxon>Bacillati</taxon>
        <taxon>Actinomycetota</taxon>
        <taxon>Actinomycetes</taxon>
        <taxon>Kitasatosporales</taxon>
        <taxon>Streptomycetaceae</taxon>
        <taxon>Streptomyces</taxon>
    </lineage>
</organism>
<evidence type="ECO:0000313" key="2">
    <source>
        <dbReference type="Proteomes" id="UP000516052"/>
    </source>
</evidence>
<accession>A0A7H0IQL9</accession>
<proteinExistence type="predicted"/>
<name>A0A7H0IQL9_9ACTN</name>
<dbReference type="KEGG" id="sroi:IAG44_40550"/>